<feature type="non-terminal residue" evidence="1">
    <location>
        <position position="1"/>
    </location>
</feature>
<feature type="non-terminal residue" evidence="1">
    <location>
        <position position="148"/>
    </location>
</feature>
<reference evidence="1" key="1">
    <citation type="submission" date="2023-06" db="EMBL/GenBank/DDBJ databases">
        <authorList>
            <consortium name="Lawrence Berkeley National Laboratory"/>
            <person name="Ahrendt S."/>
            <person name="Sahu N."/>
            <person name="Indic B."/>
            <person name="Wong-Bajracharya J."/>
            <person name="Merenyi Z."/>
            <person name="Ke H.-M."/>
            <person name="Monk M."/>
            <person name="Kocsube S."/>
            <person name="Drula E."/>
            <person name="Lipzen A."/>
            <person name="Balint B."/>
            <person name="Henrissat B."/>
            <person name="Andreopoulos B."/>
            <person name="Martin F.M."/>
            <person name="Harder C.B."/>
            <person name="Rigling D."/>
            <person name="Ford K.L."/>
            <person name="Foster G.D."/>
            <person name="Pangilinan J."/>
            <person name="Papanicolaou A."/>
            <person name="Barry K."/>
            <person name="LaButti K."/>
            <person name="Viragh M."/>
            <person name="Koriabine M."/>
            <person name="Yan M."/>
            <person name="Riley R."/>
            <person name="Champramary S."/>
            <person name="Plett K.L."/>
            <person name="Tsai I.J."/>
            <person name="Slot J."/>
            <person name="Sipos G."/>
            <person name="Plett J."/>
            <person name="Nagy L.G."/>
            <person name="Grigoriev I.V."/>
        </authorList>
    </citation>
    <scope>NUCLEOTIDE SEQUENCE</scope>
    <source>
        <strain evidence="1">ICMP 16352</strain>
    </source>
</reference>
<keyword evidence="2" id="KW-1185">Reference proteome</keyword>
<evidence type="ECO:0000313" key="2">
    <source>
        <dbReference type="Proteomes" id="UP001175227"/>
    </source>
</evidence>
<name>A0AA39NT65_9AGAR</name>
<dbReference type="EMBL" id="JAUEPR010000051">
    <property type="protein sequence ID" value="KAK0471378.1"/>
    <property type="molecule type" value="Genomic_DNA"/>
</dbReference>
<sequence>VNKETIYAPITSGGRNLLDIPVRNEAILVTWIRSYLDFSPNRPLWAYAADAVIAHNTPASEENVSLEQRSNVFLQSWKTRTNKLPEDLKSLVKTAQKYNVCLDGLAISPGIQRDMPIWYHVKSKATRRLFNSSEQVKCLKNRHKVRSV</sequence>
<protein>
    <submittedName>
        <fullName evidence="1">Uncharacterized protein</fullName>
    </submittedName>
</protein>
<dbReference type="AlphaFoldDB" id="A0AA39NT65"/>
<gene>
    <name evidence="1" type="ORF">IW261DRAFT_1299870</name>
</gene>
<organism evidence="1 2">
    <name type="scientific">Armillaria novae-zelandiae</name>
    <dbReference type="NCBI Taxonomy" id="153914"/>
    <lineage>
        <taxon>Eukaryota</taxon>
        <taxon>Fungi</taxon>
        <taxon>Dikarya</taxon>
        <taxon>Basidiomycota</taxon>
        <taxon>Agaricomycotina</taxon>
        <taxon>Agaricomycetes</taxon>
        <taxon>Agaricomycetidae</taxon>
        <taxon>Agaricales</taxon>
        <taxon>Marasmiineae</taxon>
        <taxon>Physalacriaceae</taxon>
        <taxon>Armillaria</taxon>
    </lineage>
</organism>
<proteinExistence type="predicted"/>
<evidence type="ECO:0000313" key="1">
    <source>
        <dbReference type="EMBL" id="KAK0471378.1"/>
    </source>
</evidence>
<dbReference type="Proteomes" id="UP001175227">
    <property type="component" value="Unassembled WGS sequence"/>
</dbReference>
<comment type="caution">
    <text evidence="1">The sequence shown here is derived from an EMBL/GenBank/DDBJ whole genome shotgun (WGS) entry which is preliminary data.</text>
</comment>
<accession>A0AA39NT65</accession>